<dbReference type="InterPro" id="IPR020904">
    <property type="entry name" value="Sc_DH/Rdtase_CS"/>
</dbReference>
<keyword evidence="6" id="KW-1185">Reference proteome</keyword>
<dbReference type="GO" id="GO:0016491">
    <property type="term" value="F:oxidoreductase activity"/>
    <property type="evidence" value="ECO:0007669"/>
    <property type="project" value="UniProtKB-KW"/>
</dbReference>
<dbReference type="PANTHER" id="PTHR43180:SF33">
    <property type="entry name" value="15-HYDROXYPROSTAGLANDIN DEHYDROGENASE [NAD(+)]-LIKE"/>
    <property type="match status" value="1"/>
</dbReference>
<dbReference type="PRINTS" id="PR00081">
    <property type="entry name" value="GDHRDH"/>
</dbReference>
<dbReference type="PROSITE" id="PS00061">
    <property type="entry name" value="ADH_SHORT"/>
    <property type="match status" value="1"/>
</dbReference>
<dbReference type="Gene3D" id="3.40.50.720">
    <property type="entry name" value="NAD(P)-binding Rossmann-like Domain"/>
    <property type="match status" value="1"/>
</dbReference>
<evidence type="ECO:0000313" key="5">
    <source>
        <dbReference type="EMBL" id="KAB2580947.1"/>
    </source>
</evidence>
<evidence type="ECO:0000256" key="4">
    <source>
        <dbReference type="RuleBase" id="RU000363"/>
    </source>
</evidence>
<sequence>MTTYAFDDAELARLKDKTILIVGAASGIGLETVKLAHRHGAKVAIGDWNEASGQALASELKDRVLFRKCDVSSWPDVLALFQAAHDAFGPLDAVLSNAGINREDFLADSFDSATGELLPPDLKVLDVNLVGAVYAVKCAVHFFAKRQTEVRCQIVLTGSAASFLDTPPLHLYCASKAGILGLMRGLRTQLVRRNITINMVAPWMTKTAMTRDLTGPWVDERKLPANEPEGVARALLLPVVRPDVNGKSLFVGGNKIIELEDKLHESQPIWMGEELSKNVDEGQEMLISATGTTFTPNC</sequence>
<dbReference type="SUPFAM" id="SSF51735">
    <property type="entry name" value="NAD(P)-binding Rossmann-fold domains"/>
    <property type="match status" value="1"/>
</dbReference>
<comment type="similarity">
    <text evidence="1 4">Belongs to the short-chain dehydrogenases/reductases (SDR) family.</text>
</comment>
<gene>
    <name evidence="5" type="primary">TPRL1_1</name>
    <name evidence="5" type="ORF">DBV05_g429</name>
</gene>
<evidence type="ECO:0000256" key="3">
    <source>
        <dbReference type="ARBA" id="ARBA00023002"/>
    </source>
</evidence>
<keyword evidence="2" id="KW-0521">NADP</keyword>
<name>A0A5N5DT34_9PEZI</name>
<dbReference type="PANTHER" id="PTHR43180">
    <property type="entry name" value="3-OXOACYL-(ACYL-CARRIER-PROTEIN) REDUCTASE (AFU_ORTHOLOGUE AFUA_6G11210)"/>
    <property type="match status" value="1"/>
</dbReference>
<dbReference type="PRINTS" id="PR00080">
    <property type="entry name" value="SDRFAMILY"/>
</dbReference>
<comment type="caution">
    <text evidence="5">The sequence shown here is derived from an EMBL/GenBank/DDBJ whole genome shotgun (WGS) entry which is preliminary data.</text>
</comment>
<dbReference type="Proteomes" id="UP000325902">
    <property type="component" value="Unassembled WGS sequence"/>
</dbReference>
<evidence type="ECO:0000313" key="6">
    <source>
        <dbReference type="Proteomes" id="UP000325902"/>
    </source>
</evidence>
<organism evidence="5 6">
    <name type="scientific">Lasiodiplodia theobromae</name>
    <dbReference type="NCBI Taxonomy" id="45133"/>
    <lineage>
        <taxon>Eukaryota</taxon>
        <taxon>Fungi</taxon>
        <taxon>Dikarya</taxon>
        <taxon>Ascomycota</taxon>
        <taxon>Pezizomycotina</taxon>
        <taxon>Dothideomycetes</taxon>
        <taxon>Dothideomycetes incertae sedis</taxon>
        <taxon>Botryosphaeriales</taxon>
        <taxon>Botryosphaeriaceae</taxon>
        <taxon>Lasiodiplodia</taxon>
    </lineage>
</organism>
<evidence type="ECO:0000256" key="2">
    <source>
        <dbReference type="ARBA" id="ARBA00022857"/>
    </source>
</evidence>
<reference evidence="5 6" key="1">
    <citation type="journal article" date="2019" name="Sci. Rep.">
        <title>A multi-omics analysis of the grapevine pathogen Lasiodiplodia theobromae reveals that temperature affects the expression of virulence- and pathogenicity-related genes.</title>
        <authorList>
            <person name="Felix C."/>
            <person name="Meneses R."/>
            <person name="Goncalves M.F.M."/>
            <person name="Tilleman L."/>
            <person name="Duarte A.S."/>
            <person name="Jorrin-Novo J.V."/>
            <person name="Van de Peer Y."/>
            <person name="Deforce D."/>
            <person name="Van Nieuwerburgh F."/>
            <person name="Esteves A.C."/>
            <person name="Alves A."/>
        </authorList>
    </citation>
    <scope>NUCLEOTIDE SEQUENCE [LARGE SCALE GENOMIC DNA]</scope>
    <source>
        <strain evidence="5 6">LA-SOL3</strain>
    </source>
</reference>
<proteinExistence type="inferred from homology"/>
<protein>
    <submittedName>
        <fullName evidence="5">Tropinone reductase-like 1</fullName>
    </submittedName>
</protein>
<accession>A0A5N5DT34</accession>
<dbReference type="EMBL" id="VCHE01000002">
    <property type="protein sequence ID" value="KAB2580947.1"/>
    <property type="molecule type" value="Genomic_DNA"/>
</dbReference>
<dbReference type="AlphaFoldDB" id="A0A5N5DT34"/>
<dbReference type="InterPro" id="IPR036291">
    <property type="entry name" value="NAD(P)-bd_dom_sf"/>
</dbReference>
<dbReference type="OrthoDB" id="37659at2759"/>
<evidence type="ECO:0000256" key="1">
    <source>
        <dbReference type="ARBA" id="ARBA00006484"/>
    </source>
</evidence>
<keyword evidence="3" id="KW-0560">Oxidoreductase</keyword>
<dbReference type="Pfam" id="PF00106">
    <property type="entry name" value="adh_short"/>
    <property type="match status" value="1"/>
</dbReference>
<dbReference type="InterPro" id="IPR002347">
    <property type="entry name" value="SDR_fam"/>
</dbReference>